<name>A0A8B8NWP4_9MYRT</name>
<proteinExistence type="predicted"/>
<sequence>MDSGSCLMGALRHCRRFRALKPGRSVHSRVIKLGLSDDVYFANNLISMYVGSNELGDGYKLFDGMPHKNLVTWGTMVSAYANMGEPELALRLYHRMLESGSETPNEFVYSAVLKACGLLGDLDLGRTLHSRIAEAKMESDTVLMNSLINMYVRCGSVSDARSVFGEIPQKTSVSWNTMIFGYCEEGLMDEALSLFHQMPGRNVVSWNSIVAGFADQGSPRALEHVHMMHHQGLELDGFTFSCALKTCGSLGLLAFGQQAHGYLIKSGLESSCYSASALVDMYSQCDELGDALRVFDECTSFRFSDHEILALYNSILSGYVACGHNTAALKLLLEIYWSGVRMNSYTFSSGLKACFSLLDLGLTLQLHALVVTSGYELDYIVGSILVDLYAKHGNIQIALRLFDLLPQRDILAWSGLIAGCAKLGYDLFALSMFRHMMASGVYVDKFVISCTIKICSSLASIRNGKQVHALSVKSGYELEEVTLTSLIDMYSKCGDIEDGLKLFGSTLIKGTVCWTAIITGCAQNGWAIEAIRLFYEMLQSGEKPNEVTLLGVLAACRHAGLIEEAKTVFSSMGSEYGLIPHCEHYYCMVDLLGQFGHFEEARKLISSMPFKPDKTIWCSLLEACASHGKTELVDGIAENLLAISPEDPSIYVMLSNVYATLGMWANLTKVRKSAKKLGTKEAGKSWVEIST</sequence>
<accession>A0A8B8NWP4</accession>
<feature type="repeat" description="PPR" evidence="2">
    <location>
        <begin position="510"/>
        <end position="544"/>
    </location>
</feature>
<dbReference type="KEGG" id="rarg:115738440"/>
<dbReference type="Pfam" id="PF01535">
    <property type="entry name" value="PPR"/>
    <property type="match status" value="9"/>
</dbReference>
<protein>
    <submittedName>
        <fullName evidence="4">Pentatricopeptide repeat-containing protein At4g08210</fullName>
    </submittedName>
</protein>
<dbReference type="GO" id="GO:0009451">
    <property type="term" value="P:RNA modification"/>
    <property type="evidence" value="ECO:0007669"/>
    <property type="project" value="InterPro"/>
</dbReference>
<dbReference type="AlphaFoldDB" id="A0A8B8NWP4"/>
<feature type="repeat" description="PPR" evidence="2">
    <location>
        <begin position="409"/>
        <end position="443"/>
    </location>
</feature>
<dbReference type="SUPFAM" id="SSF48452">
    <property type="entry name" value="TPR-like"/>
    <property type="match status" value="1"/>
</dbReference>
<dbReference type="FunFam" id="1.25.40.10:FF:002091">
    <property type="entry name" value="Pentatricopeptide repeat-containing protein At4g08210"/>
    <property type="match status" value="1"/>
</dbReference>
<dbReference type="GeneID" id="115738440"/>
<keyword evidence="3" id="KW-1185">Reference proteome</keyword>
<dbReference type="FunFam" id="1.25.40.10:FF:000285">
    <property type="entry name" value="Pentatricopeptide repeat-containing protein, chloroplastic"/>
    <property type="match status" value="1"/>
</dbReference>
<evidence type="ECO:0000256" key="2">
    <source>
        <dbReference type="PROSITE-ProRule" id="PRU00708"/>
    </source>
</evidence>
<reference evidence="4" key="2">
    <citation type="submission" date="2025-08" db="UniProtKB">
        <authorList>
            <consortium name="RefSeq"/>
        </authorList>
    </citation>
    <scope>IDENTIFICATION</scope>
    <source>
        <tissue evidence="4">Leaf</tissue>
    </source>
</reference>
<dbReference type="InterPro" id="IPR002885">
    <property type="entry name" value="PPR_rpt"/>
</dbReference>
<dbReference type="Proteomes" id="UP000827889">
    <property type="component" value="Chromosome 2"/>
</dbReference>
<organism evidence="3 4">
    <name type="scientific">Rhodamnia argentea</name>
    <dbReference type="NCBI Taxonomy" id="178133"/>
    <lineage>
        <taxon>Eukaryota</taxon>
        <taxon>Viridiplantae</taxon>
        <taxon>Streptophyta</taxon>
        <taxon>Embryophyta</taxon>
        <taxon>Tracheophyta</taxon>
        <taxon>Spermatophyta</taxon>
        <taxon>Magnoliopsida</taxon>
        <taxon>eudicotyledons</taxon>
        <taxon>Gunneridae</taxon>
        <taxon>Pentapetalae</taxon>
        <taxon>rosids</taxon>
        <taxon>malvids</taxon>
        <taxon>Myrtales</taxon>
        <taxon>Myrtaceae</taxon>
        <taxon>Myrtoideae</taxon>
        <taxon>Myrteae</taxon>
        <taxon>Australasian group</taxon>
        <taxon>Rhodamnia</taxon>
    </lineage>
</organism>
<dbReference type="Pfam" id="PF13041">
    <property type="entry name" value="PPR_2"/>
    <property type="match status" value="1"/>
</dbReference>
<dbReference type="PROSITE" id="PS51375">
    <property type="entry name" value="PPR"/>
    <property type="match status" value="5"/>
</dbReference>
<dbReference type="InterPro" id="IPR046960">
    <property type="entry name" value="PPR_At4g14850-like_plant"/>
</dbReference>
<dbReference type="OrthoDB" id="185373at2759"/>
<dbReference type="PANTHER" id="PTHR47926">
    <property type="entry name" value="PENTATRICOPEPTIDE REPEAT-CONTAINING PROTEIN"/>
    <property type="match status" value="1"/>
</dbReference>
<dbReference type="InterPro" id="IPR011990">
    <property type="entry name" value="TPR-like_helical_dom_sf"/>
</dbReference>
<dbReference type="FunFam" id="1.25.40.10:FF:000442">
    <property type="entry name" value="Pentatricopeptide repeat-containing protein At3g49710"/>
    <property type="match status" value="1"/>
</dbReference>
<dbReference type="RefSeq" id="XP_030526958.1">
    <property type="nucleotide sequence ID" value="XM_030671098.2"/>
</dbReference>
<dbReference type="GO" id="GO:0003723">
    <property type="term" value="F:RNA binding"/>
    <property type="evidence" value="ECO:0007669"/>
    <property type="project" value="InterPro"/>
</dbReference>
<dbReference type="PANTHER" id="PTHR47926:SF342">
    <property type="entry name" value="TETRATRICOPEPTIDE-LIKE HELICAL DOMAIN-CONTAINING PROTEIN-RELATED"/>
    <property type="match status" value="1"/>
</dbReference>
<dbReference type="FunFam" id="1.25.40.10:FF:000227">
    <property type="entry name" value="Pentatricopeptide repeat-containing protein At3g13880"/>
    <property type="match status" value="1"/>
</dbReference>
<keyword evidence="1" id="KW-0677">Repeat</keyword>
<evidence type="ECO:0000313" key="3">
    <source>
        <dbReference type="Proteomes" id="UP000827889"/>
    </source>
</evidence>
<dbReference type="InterPro" id="IPR046848">
    <property type="entry name" value="E_motif"/>
</dbReference>
<dbReference type="NCBIfam" id="TIGR00756">
    <property type="entry name" value="PPR"/>
    <property type="match status" value="3"/>
</dbReference>
<evidence type="ECO:0000256" key="1">
    <source>
        <dbReference type="ARBA" id="ARBA00022737"/>
    </source>
</evidence>
<feature type="repeat" description="PPR" evidence="2">
    <location>
        <begin position="140"/>
        <end position="170"/>
    </location>
</feature>
<reference evidence="3" key="1">
    <citation type="submission" date="2025-05" db="UniProtKB">
        <authorList>
            <consortium name="RefSeq"/>
        </authorList>
    </citation>
    <scope>NUCLEOTIDE SEQUENCE [LARGE SCALE GENOMIC DNA]</scope>
</reference>
<evidence type="ECO:0000313" key="4">
    <source>
        <dbReference type="RefSeq" id="XP_030526958.1"/>
    </source>
</evidence>
<feature type="repeat" description="PPR" evidence="2">
    <location>
        <begin position="171"/>
        <end position="205"/>
    </location>
</feature>
<gene>
    <name evidence="4" type="primary">LOC115738440</name>
</gene>
<dbReference type="Pfam" id="PF20431">
    <property type="entry name" value="E_motif"/>
    <property type="match status" value="1"/>
</dbReference>
<dbReference type="Gene3D" id="1.25.40.10">
    <property type="entry name" value="Tetratricopeptide repeat domain"/>
    <property type="match status" value="5"/>
</dbReference>
<feature type="repeat" description="PPR" evidence="2">
    <location>
        <begin position="69"/>
        <end position="103"/>
    </location>
</feature>
<dbReference type="FunFam" id="1.25.40.10:FF:000475">
    <property type="entry name" value="Pentatricopeptide repeat-containing protein At5g40410, mitochondrial"/>
    <property type="match status" value="1"/>
</dbReference>